<accession>A0A2X0IIB8</accession>
<proteinExistence type="predicted"/>
<dbReference type="AlphaFoldDB" id="A0A2X0IIB8"/>
<protein>
    <submittedName>
        <fullName evidence="2">Uncharacterized protein</fullName>
    </submittedName>
</protein>
<keyword evidence="1" id="KW-0732">Signal</keyword>
<feature type="chain" id="PRO_5039603887" evidence="1">
    <location>
        <begin position="24"/>
        <end position="272"/>
    </location>
</feature>
<reference evidence="2 3" key="1">
    <citation type="submission" date="2018-06" db="EMBL/GenBank/DDBJ databases">
        <title>Streptacidiphilus pinicola sp. nov., isolated from pine grove soil.</title>
        <authorList>
            <person name="Roh S.G."/>
            <person name="Park S."/>
            <person name="Kim M.-K."/>
            <person name="Yun B.-R."/>
            <person name="Park J."/>
            <person name="Kim M.J."/>
            <person name="Kim Y.S."/>
            <person name="Kim S.B."/>
        </authorList>
    </citation>
    <scope>NUCLEOTIDE SEQUENCE [LARGE SCALE GENOMIC DNA]</scope>
    <source>
        <strain evidence="2 3">MMS16-CNU450</strain>
    </source>
</reference>
<gene>
    <name evidence="2" type="ORF">DN069_23705</name>
</gene>
<sequence length="272" mass="27805">MSRRLVAGALLALTLSAVGGLLAARAASADGTVATPVGPVLVSADGRRVSITETGQCLGSGVLRAREDDSVVALDFRMVPHSGRCVGGPQLLVWSVGLAAPLAARRLVDADGGAPVTVFRGADLLRPSALPPGYRLAYDAPGYAPGDEASGAVGGASTQWDPAVSTLFVHDGPGGPGSLWLVEEYGRHWPDGWPADPPLVTAQGRLARVGPNGLAWQERTGDGTPLSLALLSDAGLPTTSLLRVADSLAPVPCRTPAGNRPLTRPPCARLVQ</sequence>
<evidence type="ECO:0000313" key="2">
    <source>
        <dbReference type="EMBL" id="RAG83121.1"/>
    </source>
</evidence>
<name>A0A2X0IIB8_9ACTN</name>
<dbReference type="RefSeq" id="WP_111504042.1">
    <property type="nucleotide sequence ID" value="NZ_QKYN01000094.1"/>
</dbReference>
<feature type="signal peptide" evidence="1">
    <location>
        <begin position="1"/>
        <end position="23"/>
    </location>
</feature>
<dbReference type="EMBL" id="QKYN01000094">
    <property type="protein sequence ID" value="RAG83121.1"/>
    <property type="molecule type" value="Genomic_DNA"/>
</dbReference>
<evidence type="ECO:0000313" key="3">
    <source>
        <dbReference type="Proteomes" id="UP000248889"/>
    </source>
</evidence>
<evidence type="ECO:0000256" key="1">
    <source>
        <dbReference type="SAM" id="SignalP"/>
    </source>
</evidence>
<organism evidence="2 3">
    <name type="scientific">Streptacidiphilus pinicola</name>
    <dbReference type="NCBI Taxonomy" id="2219663"/>
    <lineage>
        <taxon>Bacteria</taxon>
        <taxon>Bacillati</taxon>
        <taxon>Actinomycetota</taxon>
        <taxon>Actinomycetes</taxon>
        <taxon>Kitasatosporales</taxon>
        <taxon>Streptomycetaceae</taxon>
        <taxon>Streptacidiphilus</taxon>
    </lineage>
</organism>
<comment type="caution">
    <text evidence="2">The sequence shown here is derived from an EMBL/GenBank/DDBJ whole genome shotgun (WGS) entry which is preliminary data.</text>
</comment>
<keyword evidence="3" id="KW-1185">Reference proteome</keyword>
<dbReference type="Proteomes" id="UP000248889">
    <property type="component" value="Unassembled WGS sequence"/>
</dbReference>
<dbReference type="OrthoDB" id="3853365at2"/>